<comment type="similarity">
    <text evidence="9">Belongs to the MscL family.</text>
</comment>
<accession>A0A2R3Q9X0</accession>
<dbReference type="InterPro" id="IPR036019">
    <property type="entry name" value="MscL_channel"/>
</dbReference>
<evidence type="ECO:0000256" key="6">
    <source>
        <dbReference type="ARBA" id="ARBA00023065"/>
    </source>
</evidence>
<comment type="subcellular location">
    <subcellularLocation>
        <location evidence="9">Cell inner membrane</location>
        <topology evidence="9">Multi-pass membrane protein</topology>
    </subcellularLocation>
    <subcellularLocation>
        <location evidence="1">Membrane</location>
        <topology evidence="1">Multi-pass membrane protein</topology>
    </subcellularLocation>
</comment>
<dbReference type="SUPFAM" id="SSF81330">
    <property type="entry name" value="Gated mechanosensitive channel"/>
    <property type="match status" value="1"/>
</dbReference>
<keyword evidence="2 9" id="KW-0813">Transport</keyword>
<evidence type="ECO:0000256" key="1">
    <source>
        <dbReference type="ARBA" id="ARBA00004141"/>
    </source>
</evidence>
<keyword evidence="7 9" id="KW-0472">Membrane</keyword>
<dbReference type="PANTHER" id="PTHR30266:SF2">
    <property type="entry name" value="LARGE-CONDUCTANCE MECHANOSENSITIVE CHANNEL"/>
    <property type="match status" value="1"/>
</dbReference>
<proteinExistence type="inferred from homology"/>
<dbReference type="Pfam" id="PF01741">
    <property type="entry name" value="MscL"/>
    <property type="match status" value="1"/>
</dbReference>
<evidence type="ECO:0000256" key="3">
    <source>
        <dbReference type="ARBA" id="ARBA00022475"/>
    </source>
</evidence>
<protein>
    <recommendedName>
        <fullName evidence="9">Large-conductance mechanosensitive channel</fullName>
    </recommendedName>
</protein>
<evidence type="ECO:0000313" key="10">
    <source>
        <dbReference type="EMBL" id="AVO48551.1"/>
    </source>
</evidence>
<dbReference type="GO" id="GO:0005886">
    <property type="term" value="C:plasma membrane"/>
    <property type="evidence" value="ECO:0007669"/>
    <property type="project" value="UniProtKB-SubCell"/>
</dbReference>
<reference evidence="10 11" key="1">
    <citation type="submission" date="2018-03" db="EMBL/GenBank/DDBJ databases">
        <title>Genome sequencing of Melaminivora sp.</title>
        <authorList>
            <person name="Kim S.-J."/>
            <person name="Heo J."/>
            <person name="Ahn J.-H."/>
            <person name="Kwon S.-W."/>
        </authorList>
    </citation>
    <scope>NUCLEOTIDE SEQUENCE [LARGE SCALE GENOMIC DNA]</scope>
    <source>
        <strain evidence="10 11">SC2-9</strain>
    </source>
</reference>
<feature type="transmembrane region" description="Helical" evidence="9">
    <location>
        <begin position="82"/>
        <end position="106"/>
    </location>
</feature>
<evidence type="ECO:0000313" key="11">
    <source>
        <dbReference type="Proteomes" id="UP000237925"/>
    </source>
</evidence>
<evidence type="ECO:0000256" key="2">
    <source>
        <dbReference type="ARBA" id="ARBA00022448"/>
    </source>
</evidence>
<evidence type="ECO:0000256" key="7">
    <source>
        <dbReference type="ARBA" id="ARBA00023136"/>
    </source>
</evidence>
<dbReference type="EMBL" id="CP027667">
    <property type="protein sequence ID" value="AVO48551.1"/>
    <property type="molecule type" value="Genomic_DNA"/>
</dbReference>
<dbReference type="Proteomes" id="UP000237925">
    <property type="component" value="Chromosome"/>
</dbReference>
<dbReference type="InterPro" id="IPR001185">
    <property type="entry name" value="MS_channel"/>
</dbReference>
<keyword evidence="6 9" id="KW-0406">Ion transport</keyword>
<feature type="transmembrane region" description="Helical" evidence="9">
    <location>
        <begin position="40"/>
        <end position="62"/>
    </location>
</feature>
<dbReference type="PANTHER" id="PTHR30266">
    <property type="entry name" value="MECHANOSENSITIVE CHANNEL MSCL"/>
    <property type="match status" value="1"/>
</dbReference>
<evidence type="ECO:0000256" key="4">
    <source>
        <dbReference type="ARBA" id="ARBA00022692"/>
    </source>
</evidence>
<dbReference type="Gene3D" id="1.10.1200.120">
    <property type="entry name" value="Large-conductance mechanosensitive channel, MscL, domain 1"/>
    <property type="match status" value="1"/>
</dbReference>
<dbReference type="NCBIfam" id="NF001843">
    <property type="entry name" value="PRK00567.1-4"/>
    <property type="match status" value="1"/>
</dbReference>
<sequence>MGIAHEFREFAVKGSVVDLAVGVIIGGAFGKIVDSVVNDLIMPVVGLVFGKLDFSNLFIPLAHIPPDVPHTLEAVRKAGVPVFAYGHFLTVGLNFVILAFIIFMMVKQINRLKREWPLHKAEAAKEDEPPVPPSEDIVLLREIRDSLKRPQV</sequence>
<dbReference type="KEGG" id="mela:C6568_04170"/>
<dbReference type="AlphaFoldDB" id="A0A2R3Q9X0"/>
<dbReference type="OrthoDB" id="9810350at2"/>
<keyword evidence="3 9" id="KW-1003">Cell membrane</keyword>
<evidence type="ECO:0000256" key="8">
    <source>
        <dbReference type="ARBA" id="ARBA00023303"/>
    </source>
</evidence>
<gene>
    <name evidence="9 10" type="primary">mscL</name>
    <name evidence="10" type="ORF">C6568_04170</name>
</gene>
<keyword evidence="11" id="KW-1185">Reference proteome</keyword>
<comment type="subunit">
    <text evidence="9">Homopentamer.</text>
</comment>
<keyword evidence="5 9" id="KW-1133">Transmembrane helix</keyword>
<dbReference type="HAMAP" id="MF_00115">
    <property type="entry name" value="MscL"/>
    <property type="match status" value="1"/>
</dbReference>
<comment type="function">
    <text evidence="9">Channel that opens in response to stretch forces in the membrane lipid bilayer. May participate in the regulation of osmotic pressure changes within the cell.</text>
</comment>
<feature type="transmembrane region" description="Helical" evidence="9">
    <location>
        <begin position="15"/>
        <end position="33"/>
    </location>
</feature>
<dbReference type="GO" id="GO:0008381">
    <property type="term" value="F:mechanosensitive monoatomic ion channel activity"/>
    <property type="evidence" value="ECO:0007669"/>
    <property type="project" value="UniProtKB-UniRule"/>
</dbReference>
<dbReference type="PRINTS" id="PR01264">
    <property type="entry name" value="MECHCHANNEL"/>
</dbReference>
<organism evidence="10 11">
    <name type="scientific">Melaminivora suipulveris</name>
    <dbReference type="NCBI Taxonomy" id="2109913"/>
    <lineage>
        <taxon>Bacteria</taxon>
        <taxon>Pseudomonadati</taxon>
        <taxon>Pseudomonadota</taxon>
        <taxon>Betaproteobacteria</taxon>
        <taxon>Burkholderiales</taxon>
        <taxon>Comamonadaceae</taxon>
        <taxon>Melaminivora</taxon>
    </lineage>
</organism>
<dbReference type="NCBIfam" id="TIGR00220">
    <property type="entry name" value="mscL"/>
    <property type="match status" value="1"/>
</dbReference>
<dbReference type="RefSeq" id="WP_106683031.1">
    <property type="nucleotide sequence ID" value="NZ_CP027667.1"/>
</dbReference>
<evidence type="ECO:0000256" key="9">
    <source>
        <dbReference type="HAMAP-Rule" id="MF_00115"/>
    </source>
</evidence>
<keyword evidence="9" id="KW-0997">Cell inner membrane</keyword>
<dbReference type="InterPro" id="IPR037673">
    <property type="entry name" value="MSC/AndL"/>
</dbReference>
<keyword evidence="4 9" id="KW-0812">Transmembrane</keyword>
<keyword evidence="8 9" id="KW-0407">Ion channel</keyword>
<evidence type="ECO:0000256" key="5">
    <source>
        <dbReference type="ARBA" id="ARBA00022989"/>
    </source>
</evidence>
<name>A0A2R3Q9X0_9BURK</name>
<dbReference type="NCBIfam" id="NF010557">
    <property type="entry name" value="PRK13952.1"/>
    <property type="match status" value="1"/>
</dbReference>